<evidence type="ECO:0000256" key="4">
    <source>
        <dbReference type="ARBA" id="ARBA00022989"/>
    </source>
</evidence>
<dbReference type="GO" id="GO:0016747">
    <property type="term" value="F:acyltransferase activity, transferring groups other than amino-acyl groups"/>
    <property type="evidence" value="ECO:0007669"/>
    <property type="project" value="InterPro"/>
</dbReference>
<evidence type="ECO:0000313" key="9">
    <source>
        <dbReference type="EMBL" id="RZT88090.1"/>
    </source>
</evidence>
<dbReference type="Gene3D" id="3.40.630.30">
    <property type="match status" value="1"/>
</dbReference>
<evidence type="ECO:0000256" key="5">
    <source>
        <dbReference type="ARBA" id="ARBA00023136"/>
    </source>
</evidence>
<dbReference type="EMBL" id="SHKL01000001">
    <property type="protein sequence ID" value="RZT88090.1"/>
    <property type="molecule type" value="Genomic_DNA"/>
</dbReference>
<dbReference type="SUPFAM" id="SSF55729">
    <property type="entry name" value="Acyl-CoA N-acyltransferases (Nat)"/>
    <property type="match status" value="1"/>
</dbReference>
<feature type="transmembrane region" description="Helical" evidence="7">
    <location>
        <begin position="172"/>
        <end position="189"/>
    </location>
</feature>
<dbReference type="GO" id="GO:0055091">
    <property type="term" value="P:phospholipid homeostasis"/>
    <property type="evidence" value="ECO:0007669"/>
    <property type="project" value="TreeGrafter"/>
</dbReference>
<dbReference type="InterPro" id="IPR000182">
    <property type="entry name" value="GNAT_dom"/>
</dbReference>
<dbReference type="PROSITE" id="PS51186">
    <property type="entry name" value="GNAT"/>
    <property type="match status" value="1"/>
</dbReference>
<feature type="transmembrane region" description="Helical" evidence="7">
    <location>
        <begin position="80"/>
        <end position="103"/>
    </location>
</feature>
<keyword evidence="5 7" id="KW-0472">Membrane</keyword>
<feature type="transmembrane region" description="Helical" evidence="7">
    <location>
        <begin position="228"/>
        <end position="249"/>
    </location>
</feature>
<keyword evidence="4 7" id="KW-1133">Transmembrane helix</keyword>
<feature type="region of interest" description="Disordered" evidence="6">
    <location>
        <begin position="1"/>
        <end position="28"/>
    </location>
</feature>
<feature type="domain" description="N-acetyltransferase" evidence="8">
    <location>
        <begin position="397"/>
        <end position="550"/>
    </location>
</feature>
<keyword evidence="9" id="KW-0030">Aminoacyl-tRNA synthetase</keyword>
<feature type="transmembrane region" description="Helical" evidence="7">
    <location>
        <begin position="110"/>
        <end position="130"/>
    </location>
</feature>
<dbReference type="AlphaFoldDB" id="A0A4V2FRF5"/>
<dbReference type="Pfam" id="PF16995">
    <property type="entry name" value="tRNA-synt_2_TM"/>
    <property type="match status" value="1"/>
</dbReference>
<feature type="transmembrane region" description="Helical" evidence="7">
    <location>
        <begin position="136"/>
        <end position="152"/>
    </location>
</feature>
<protein>
    <submittedName>
        <fullName evidence="9">Lysyl-tRNA synthetase class 2</fullName>
    </submittedName>
</protein>
<evidence type="ECO:0000256" key="2">
    <source>
        <dbReference type="ARBA" id="ARBA00022475"/>
    </source>
</evidence>
<keyword evidence="9" id="KW-0436">Ligase</keyword>
<gene>
    <name evidence="9" type="ORF">EV383_5025</name>
</gene>
<name>A0A4V2FRF5_PSEST</name>
<accession>A0A4V2FRF5</accession>
<evidence type="ECO:0000256" key="1">
    <source>
        <dbReference type="ARBA" id="ARBA00004651"/>
    </source>
</evidence>
<evidence type="ECO:0000259" key="8">
    <source>
        <dbReference type="PROSITE" id="PS51186"/>
    </source>
</evidence>
<dbReference type="Pfam" id="PF09924">
    <property type="entry name" value="LPG_synthase_C"/>
    <property type="match status" value="1"/>
</dbReference>
<dbReference type="InterPro" id="IPR016181">
    <property type="entry name" value="Acyl_CoA_acyltransferase"/>
</dbReference>
<dbReference type="PANTHER" id="PTHR34697">
    <property type="entry name" value="PHOSPHATIDYLGLYCEROL LYSYLTRANSFERASE"/>
    <property type="match status" value="1"/>
</dbReference>
<keyword evidence="10" id="KW-1185">Reference proteome</keyword>
<proteinExistence type="predicted"/>
<evidence type="ECO:0000256" key="7">
    <source>
        <dbReference type="SAM" id="Phobius"/>
    </source>
</evidence>
<dbReference type="Proteomes" id="UP000291591">
    <property type="component" value="Unassembled WGS sequence"/>
</dbReference>
<evidence type="ECO:0000313" key="10">
    <source>
        <dbReference type="Proteomes" id="UP000291591"/>
    </source>
</evidence>
<evidence type="ECO:0000256" key="6">
    <source>
        <dbReference type="SAM" id="MobiDB-lite"/>
    </source>
</evidence>
<comment type="caution">
    <text evidence="9">The sequence shown here is derived from an EMBL/GenBank/DDBJ whole genome shotgun (WGS) entry which is preliminary data.</text>
</comment>
<keyword evidence="3 7" id="KW-0812">Transmembrane</keyword>
<dbReference type="InterPro" id="IPR031553">
    <property type="entry name" value="tRNA-synt_2_TM"/>
</dbReference>
<dbReference type="InterPro" id="IPR024320">
    <property type="entry name" value="LPG_synthase_C"/>
</dbReference>
<feature type="transmembrane region" description="Helical" evidence="7">
    <location>
        <begin position="40"/>
        <end position="60"/>
    </location>
</feature>
<reference evidence="9 10" key="1">
    <citation type="submission" date="2019-02" db="EMBL/GenBank/DDBJ databases">
        <title>Sequencing the genomes of 1000 actinobacteria strains.</title>
        <authorList>
            <person name="Klenk H.-P."/>
        </authorList>
    </citation>
    <scope>NUCLEOTIDE SEQUENCE [LARGE SCALE GENOMIC DNA]</scope>
    <source>
        <strain evidence="9 10">DSM 45779</strain>
    </source>
</reference>
<dbReference type="GO" id="GO:0016755">
    <property type="term" value="F:aminoacyltransferase activity"/>
    <property type="evidence" value="ECO:0007669"/>
    <property type="project" value="TreeGrafter"/>
</dbReference>
<keyword evidence="2" id="KW-1003">Cell membrane</keyword>
<sequence>MNRPETTGTEPEEQPPARRAATVVPDPEARRRRLSDAATVRAVVWFARLVALFTIATAVFPAPRRMFGGELRSSLGLPPAVGLAGTVLTLVAGVAVLLLATGLRRRKQRAWWLAVATTVVLTVVNVLHMVDERRGLVATIATVALLVALYLTRRYFVARQDPGGLGRSVRSLLEFALAGFVLVWVLLALNHRRLEGRPGWGQEAAQAALSLVGVSGPIAFRAEWLDDLTATIGLTFGVVAIVVAGYHLLRSPEPRPSLAAEDEERLRALLARREGDSLGYFALRRDKGAVFSPGGKSAVSYRVMAGVALASGDPVGDVGAWPGAIEAFLEECVQNAWSPAVLGCSERGATAWAKAGLDALELGDEAVLDAATFSLDGRPMRGVRQAVNRMQRAGHTAVVRRLSDLDEAERSEVAERAHRWRGTGDGGDARSAEEPIERGYSMALSRVADPADPEAVLVTAERDGEPCGLLQLVPWGPDGLSLDLMVRPADADNGVNELLIAELMAAAPGLGVKRVSLNFAVFRSALERGERIGAGPVARFWARLLHFASRWWQIDSLYRFNAKFRPEWSPRYVMFPAVRDLPRILFVVLEAEGFGGRPPLLLRFLRR</sequence>
<dbReference type="InterPro" id="IPR051211">
    <property type="entry name" value="PG_lysyltransferase"/>
</dbReference>
<evidence type="ECO:0000256" key="3">
    <source>
        <dbReference type="ARBA" id="ARBA00022692"/>
    </source>
</evidence>
<dbReference type="PANTHER" id="PTHR34697:SF2">
    <property type="entry name" value="PHOSPHATIDYLGLYCEROL LYSYLTRANSFERASE"/>
    <property type="match status" value="1"/>
</dbReference>
<comment type="subcellular location">
    <subcellularLocation>
        <location evidence="1">Cell membrane</location>
        <topology evidence="1">Multi-pass membrane protein</topology>
    </subcellularLocation>
</comment>
<dbReference type="GO" id="GO:0005886">
    <property type="term" value="C:plasma membrane"/>
    <property type="evidence" value="ECO:0007669"/>
    <property type="project" value="UniProtKB-SubCell"/>
</dbReference>
<dbReference type="GO" id="GO:0004812">
    <property type="term" value="F:aminoacyl-tRNA ligase activity"/>
    <property type="evidence" value="ECO:0007669"/>
    <property type="project" value="UniProtKB-KW"/>
</dbReference>
<organism evidence="9 10">
    <name type="scientific">Pseudonocardia sediminis</name>
    <dbReference type="NCBI Taxonomy" id="1397368"/>
    <lineage>
        <taxon>Bacteria</taxon>
        <taxon>Bacillati</taxon>
        <taxon>Actinomycetota</taxon>
        <taxon>Actinomycetes</taxon>
        <taxon>Pseudonocardiales</taxon>
        <taxon>Pseudonocardiaceae</taxon>
        <taxon>Pseudonocardia</taxon>
    </lineage>
</organism>